<dbReference type="Pfam" id="PF06738">
    <property type="entry name" value="ThrE"/>
    <property type="match status" value="1"/>
</dbReference>
<evidence type="ECO:0000256" key="5">
    <source>
        <dbReference type="ARBA" id="ARBA00023136"/>
    </source>
</evidence>
<keyword evidence="10" id="KW-1185">Reference proteome</keyword>
<accession>A0ABT5VKK3</accession>
<keyword evidence="3 7" id="KW-0812">Transmembrane</keyword>
<comment type="subcellular location">
    <subcellularLocation>
        <location evidence="1">Cell membrane</location>
        <topology evidence="1">Multi-pass membrane protein</topology>
    </subcellularLocation>
</comment>
<evidence type="ECO:0000313" key="10">
    <source>
        <dbReference type="Proteomes" id="UP001148125"/>
    </source>
</evidence>
<reference evidence="9" key="1">
    <citation type="submission" date="2024-05" db="EMBL/GenBank/DDBJ databases">
        <title>Alkalihalobacillus sp. strain MEB203 novel alkaliphilic bacterium from Lonar Lake, India.</title>
        <authorList>
            <person name="Joshi A."/>
            <person name="Thite S."/>
            <person name="Mengade P."/>
        </authorList>
    </citation>
    <scope>NUCLEOTIDE SEQUENCE</scope>
    <source>
        <strain evidence="9">MEB 203</strain>
    </source>
</reference>
<dbReference type="InterPro" id="IPR010619">
    <property type="entry name" value="ThrE-like_N"/>
</dbReference>
<dbReference type="Proteomes" id="UP001148125">
    <property type="component" value="Unassembled WGS sequence"/>
</dbReference>
<evidence type="ECO:0000313" key="9">
    <source>
        <dbReference type="EMBL" id="MDE5415976.1"/>
    </source>
</evidence>
<sequence length="252" mass="27196">MSRADKMMDVCLLAGEIMLTYGAETYRIEETLERMAKAAGFVNVHSFVTTTGIFLSFDEVGKGDTMQMIRVDDRIYDLNKVTLVNQVSREFVTGEIDEEVAYDKLNEIAKAPMNYPVWLVHIASGVAGAGFSYLFGGSLRDMLPAFIAGFIVSVCVFKFQEYLKVKFFAEFISAFIGGSVAIGLVYIGVGANLDQIIIGILMPLVPGVPLTNSVRDLISGDYVAGVSRGAEAILTALSIATGVALAIGLFLT</sequence>
<evidence type="ECO:0000256" key="6">
    <source>
        <dbReference type="ARBA" id="ARBA00034125"/>
    </source>
</evidence>
<keyword evidence="2" id="KW-1003">Cell membrane</keyword>
<comment type="caution">
    <text evidence="9">The sequence shown here is derived from an EMBL/GenBank/DDBJ whole genome shotgun (WGS) entry which is preliminary data.</text>
</comment>
<organism evidence="9 10">
    <name type="scientific">Alkalihalobacterium chitinilyticum</name>
    <dbReference type="NCBI Taxonomy" id="2980103"/>
    <lineage>
        <taxon>Bacteria</taxon>
        <taxon>Bacillati</taxon>
        <taxon>Bacillota</taxon>
        <taxon>Bacilli</taxon>
        <taxon>Bacillales</taxon>
        <taxon>Bacillaceae</taxon>
        <taxon>Alkalihalobacterium</taxon>
    </lineage>
</organism>
<dbReference type="PANTHER" id="PTHR34390">
    <property type="entry name" value="UPF0442 PROTEIN YJJB-RELATED"/>
    <property type="match status" value="1"/>
</dbReference>
<evidence type="ECO:0000256" key="2">
    <source>
        <dbReference type="ARBA" id="ARBA00022475"/>
    </source>
</evidence>
<comment type="similarity">
    <text evidence="6">Belongs to the ThrE exporter (TC 2.A.79) family.</text>
</comment>
<keyword evidence="4 7" id="KW-1133">Transmembrane helix</keyword>
<feature type="transmembrane region" description="Helical" evidence="7">
    <location>
        <begin position="195"/>
        <end position="211"/>
    </location>
</feature>
<dbReference type="PANTHER" id="PTHR34390:SF2">
    <property type="entry name" value="SUCCINATE TRANSPORTER SUBUNIT YJJP-RELATED"/>
    <property type="match status" value="1"/>
</dbReference>
<name>A0ABT5VKK3_9BACI</name>
<keyword evidence="5 7" id="KW-0472">Membrane</keyword>
<dbReference type="EMBL" id="JAOTPO010000024">
    <property type="protein sequence ID" value="MDE5415976.1"/>
    <property type="molecule type" value="Genomic_DNA"/>
</dbReference>
<evidence type="ECO:0000256" key="4">
    <source>
        <dbReference type="ARBA" id="ARBA00022989"/>
    </source>
</evidence>
<feature type="domain" description="Threonine/serine exporter-like N-terminal" evidence="8">
    <location>
        <begin position="9"/>
        <end position="249"/>
    </location>
</feature>
<evidence type="ECO:0000256" key="1">
    <source>
        <dbReference type="ARBA" id="ARBA00004651"/>
    </source>
</evidence>
<gene>
    <name evidence="9" type="ORF">N7Z68_21825</name>
</gene>
<dbReference type="RefSeq" id="WP_275120565.1">
    <property type="nucleotide sequence ID" value="NZ_JAOTPO010000024.1"/>
</dbReference>
<feature type="transmembrane region" description="Helical" evidence="7">
    <location>
        <begin position="171"/>
        <end position="189"/>
    </location>
</feature>
<evidence type="ECO:0000256" key="3">
    <source>
        <dbReference type="ARBA" id="ARBA00022692"/>
    </source>
</evidence>
<feature type="transmembrane region" description="Helical" evidence="7">
    <location>
        <begin position="115"/>
        <end position="136"/>
    </location>
</feature>
<proteinExistence type="inferred from homology"/>
<protein>
    <submittedName>
        <fullName evidence="9">Threonine/serine exporter family protein</fullName>
    </submittedName>
</protein>
<dbReference type="InterPro" id="IPR050539">
    <property type="entry name" value="ThrE_Dicarb/AminoAcid_Exp"/>
</dbReference>
<feature type="transmembrane region" description="Helical" evidence="7">
    <location>
        <begin position="232"/>
        <end position="251"/>
    </location>
</feature>
<evidence type="ECO:0000259" key="8">
    <source>
        <dbReference type="Pfam" id="PF06738"/>
    </source>
</evidence>
<evidence type="ECO:0000256" key="7">
    <source>
        <dbReference type="SAM" id="Phobius"/>
    </source>
</evidence>